<reference evidence="4" key="2">
    <citation type="submission" date="2024-04" db="EMBL/GenBank/DDBJ databases">
        <authorList>
            <person name="Chen Y."/>
            <person name="Shah S."/>
            <person name="Dougan E. K."/>
            <person name="Thang M."/>
            <person name="Chan C."/>
        </authorList>
    </citation>
    <scope>NUCLEOTIDE SEQUENCE [LARGE SCALE GENOMIC DNA]</scope>
</reference>
<dbReference type="Gene3D" id="3.60.10.10">
    <property type="entry name" value="Endonuclease/exonuclease/phosphatase"/>
    <property type="match status" value="1"/>
</dbReference>
<evidence type="ECO:0000313" key="3">
    <source>
        <dbReference type="EMBL" id="CAI3977734.1"/>
    </source>
</evidence>
<dbReference type="PROSITE" id="PS50878">
    <property type="entry name" value="RT_POL"/>
    <property type="match status" value="1"/>
</dbReference>
<evidence type="ECO:0000313" key="4">
    <source>
        <dbReference type="EMBL" id="CAL1131109.1"/>
    </source>
</evidence>
<accession>A0A9P1FHY4</accession>
<feature type="compositionally biased region" description="Low complexity" evidence="1">
    <location>
        <begin position="1782"/>
        <end position="1796"/>
    </location>
</feature>
<dbReference type="InterPro" id="IPR005135">
    <property type="entry name" value="Endo/exonuclease/phosphatase"/>
</dbReference>
<dbReference type="PANTHER" id="PTHR47027:SF20">
    <property type="entry name" value="REVERSE TRANSCRIPTASE-LIKE PROTEIN WITH RNA-DIRECTED DNA POLYMERASE DOMAIN"/>
    <property type="match status" value="1"/>
</dbReference>
<dbReference type="InterPro" id="IPR013087">
    <property type="entry name" value="Znf_C2H2_type"/>
</dbReference>
<dbReference type="SUPFAM" id="SSF56672">
    <property type="entry name" value="DNA/RNA polymerases"/>
    <property type="match status" value="1"/>
</dbReference>
<comment type="caution">
    <text evidence="3">The sequence shown here is derived from an EMBL/GenBank/DDBJ whole genome shotgun (WGS) entry which is preliminary data.</text>
</comment>
<evidence type="ECO:0000313" key="6">
    <source>
        <dbReference type="Proteomes" id="UP001152797"/>
    </source>
</evidence>
<feature type="domain" description="Reverse transcriptase" evidence="2">
    <location>
        <begin position="567"/>
        <end position="877"/>
    </location>
</feature>
<reference evidence="3" key="1">
    <citation type="submission" date="2022-10" db="EMBL/GenBank/DDBJ databases">
        <authorList>
            <person name="Chen Y."/>
            <person name="Dougan E. K."/>
            <person name="Chan C."/>
            <person name="Rhodes N."/>
            <person name="Thang M."/>
        </authorList>
    </citation>
    <scope>NUCLEOTIDE SEQUENCE</scope>
</reference>
<dbReference type="Pfam" id="PF00078">
    <property type="entry name" value="RVT_1"/>
    <property type="match status" value="1"/>
</dbReference>
<evidence type="ECO:0000313" key="5">
    <source>
        <dbReference type="EMBL" id="CAL4765046.1"/>
    </source>
</evidence>
<sequence>MTWYRGQCMMPQDFLNMGMPALATPIQPNNAAAATTCHQQNKPKKRLMCMTWNGGGLASHRLDEVKQWLQIQHIQIAVIAETRWTFQSTWSDQSWHHIHSADPSHRGSGVLVLIAKSLCPESNLRWHEVIPGRLVHVRLMMPARNIDVLGCYQHVYTRDTTCKSKRESFWKALDHHLSMLPNRNTLVILGDMNCSLTESKGCCGSTCFRWQNQLHQGSFHADAGRFTSLLKLHGLVALNTWDPTTGPTFLQNGHASRIDYICTRAQFADGGAKSPKILWNAPFMPLTQTGHAPILGHLPLYWIPPDTQVNGLTPHQRQQGRLAQMTNTMTWQTFMNAAPDAIWNQLQTVLTSDCQELDTVHVTATHEFKKHFPAVSKTLSLAPWQKNPVFFSKWTHRKLFLQAKLPTLNALFGVWFHWARFQSLNREQRRYATFLRKQKFAETVALAQQAASRHDTHQLFDIINRFAPKAPLRKMQLRNEQGILMTPPEERKVLIDFVKTTWQGDPMKPLPLDRPIPVPFTVEALADALRRIPSSKAVAPTCAPGLIWNSVADLIAPTLHAILTKWWTPSTPWIPINWRSGWLQLIPKPNKPPTRPQNLRPLALQCPVGKAVMGLIIQLATQQADPEFRAWPLWAFLSGRSTQDPLNKVASHCRQVRDLLTTQKSTPHSRAMNRPIFSVFGGLQIFVDLERAFDSVNRTKLFSKLAQVRITPDLAQLLQGWHVETDYFVTHAGVCTAVPVQKGLRQGCKGAPFLWNCLMTLVMQKLHQTVSIQWIRNHLSIYADDCHICGVFRSQEDFQALIQTIGVFFQILQDFDLRLNPHKSVAILEIHGPGSKKLRSQHVQRDNAGERLKITLRGQKDLLIPIEKQTVYLGCIMGYHRFEDATTWHRAKLAHVGFLRLRRWLCNKHRFSLQHRLQLWRTCIVPIMTYGIFAVGITSRGTKHLLIQITKMLRLIVHDHPHHTGNSNAFVFQQYPIPSPADVLTAAVKSLLQSVAQRQLTWRPDTVANSLDWTPLAQFPQLIATTQAAISLHRVETALSGEAILLGPPACTGVLTNMALPAPAPASKRGDTMLTAQELQLLLNQPWGQRVLQLIADDALDNLEREQEACQYLSRYCCLCGHHLHRTQDVHLHFKTEHAAYWDHVPQKALVLTNLHSSDGPCPHCGGYFRQHKCPVWTQISVLMLHGAGLMASDQMLPPDVVHRCEVCLEVLPDIQALTQHLKTKHGLAGISYNVARDSLSGQAACAHCGKPMSSMESLRSHIVQGHCPSFNPLATAETLELDPEWVDICLHGNAFAKLRAPMSRLHLTLRCLHCPQTYKRAGDLANHLMTSHSRLWRWSQRLTLLLVELIFARHGCMCNPQINQVRQNHICLPLRQLAMAYHRLDPAPFMPVPITENVLNHLLHSSIPRDSRFALIQLFVDRRFADLWKLPQVRQMLSTACLMCGHAQEPGLICRHFFEAHMCTHQFVEFYMETLLPMMQQELTTDYRCDLCGQIFNLPASDPVNPDATRAGQVQTHLQGNCPGDLAMSGWDWNTQQQIRDTFSYLAPIFDKSLQLQPNPKPQKKAKKITLCKEQTRHISRDTSWPWANLVLRHDHSLSLLQSTDSFILFFQQDKEGSLQGLLQETQKWQMQRQQSPSLQQPPLRQHLSQWFLLDMLNRVTKVSESKPGDPLYQACLDKNLIQEDMSWTYLRWDANQKKLLVDKKKAVSMGKMLQHIQELIEDFKDPTLVVKFQGLATSTQQPTIPWKLQLNMRMDRPYDLLHTLTHNASTDATGAEHAPTTQRRGQGEEQTQGQSSDHIDILTIDEQFALRRLTSKMTLANDASWCYANTMMFGMLWTLLSLNRADAADWGPHFKSLQQFIHDSMHQPVMLKQYPWFNQLLECWGMPQTQQDCGEFVRAALHWLSSPCVDMSWERRFAHADQTCCHDRGTAEMPLILQFVDDHVNLPFCKLETLIGPWHQAAGMKTGLLHGAPILCVQIERMIDSNPDQIEKCSCAIDLDHETMIPIFIHAGTQCELLSYIPVAAAAHLGTDGAGHYQALLKIQPTVVKETSPVKWLVTQDNMSPQACWTVPAAISQNLTLIWMVRTDCLQLPPYTELPMETPDPDVHDVGGLLALLSKTADAKGPGSKAPSDTMQ</sequence>
<dbReference type="InterPro" id="IPR038765">
    <property type="entry name" value="Papain-like_cys_pep_sf"/>
</dbReference>
<dbReference type="PROSITE" id="PS00028">
    <property type="entry name" value="ZINC_FINGER_C2H2_1"/>
    <property type="match status" value="3"/>
</dbReference>
<gene>
    <name evidence="3" type="ORF">C1SCF055_LOCUS5853</name>
</gene>
<dbReference type="OrthoDB" id="449152at2759"/>
<proteinExistence type="predicted"/>
<dbReference type="InterPro" id="IPR000477">
    <property type="entry name" value="RT_dom"/>
</dbReference>
<dbReference type="EMBL" id="CAMXCT030000362">
    <property type="protein sequence ID" value="CAL4765046.1"/>
    <property type="molecule type" value="Genomic_DNA"/>
</dbReference>
<evidence type="ECO:0000259" key="2">
    <source>
        <dbReference type="PROSITE" id="PS50878"/>
    </source>
</evidence>
<dbReference type="PANTHER" id="PTHR47027">
    <property type="entry name" value="REVERSE TRANSCRIPTASE DOMAIN-CONTAINING PROTEIN"/>
    <property type="match status" value="1"/>
</dbReference>
<dbReference type="Pfam" id="PF03372">
    <property type="entry name" value="Exo_endo_phos"/>
    <property type="match status" value="1"/>
</dbReference>
<dbReference type="EMBL" id="CAMXCT020000362">
    <property type="protein sequence ID" value="CAL1131109.1"/>
    <property type="molecule type" value="Genomic_DNA"/>
</dbReference>
<dbReference type="SUPFAM" id="SSF54001">
    <property type="entry name" value="Cysteine proteinases"/>
    <property type="match status" value="1"/>
</dbReference>
<evidence type="ECO:0000256" key="1">
    <source>
        <dbReference type="SAM" id="MobiDB-lite"/>
    </source>
</evidence>
<dbReference type="GO" id="GO:0003824">
    <property type="term" value="F:catalytic activity"/>
    <property type="evidence" value="ECO:0007669"/>
    <property type="project" value="InterPro"/>
</dbReference>
<feature type="region of interest" description="Disordered" evidence="1">
    <location>
        <begin position="1771"/>
        <end position="1798"/>
    </location>
</feature>
<organism evidence="3">
    <name type="scientific">Cladocopium goreaui</name>
    <dbReference type="NCBI Taxonomy" id="2562237"/>
    <lineage>
        <taxon>Eukaryota</taxon>
        <taxon>Sar</taxon>
        <taxon>Alveolata</taxon>
        <taxon>Dinophyceae</taxon>
        <taxon>Suessiales</taxon>
        <taxon>Symbiodiniaceae</taxon>
        <taxon>Cladocopium</taxon>
    </lineage>
</organism>
<dbReference type="Proteomes" id="UP001152797">
    <property type="component" value="Unassembled WGS sequence"/>
</dbReference>
<dbReference type="SMART" id="SM00355">
    <property type="entry name" value="ZnF_C2H2"/>
    <property type="match status" value="3"/>
</dbReference>
<dbReference type="SUPFAM" id="SSF56219">
    <property type="entry name" value="DNase I-like"/>
    <property type="match status" value="1"/>
</dbReference>
<name>A0A9P1FHY4_9DINO</name>
<dbReference type="InterPro" id="IPR043502">
    <property type="entry name" value="DNA/RNA_pol_sf"/>
</dbReference>
<dbReference type="EMBL" id="CAMXCT010000362">
    <property type="protein sequence ID" value="CAI3977734.1"/>
    <property type="molecule type" value="Genomic_DNA"/>
</dbReference>
<dbReference type="InterPro" id="IPR036691">
    <property type="entry name" value="Endo/exonu/phosph_ase_sf"/>
</dbReference>
<keyword evidence="6" id="KW-1185">Reference proteome</keyword>
<protein>
    <submittedName>
        <fullName evidence="5">Calpain-15</fullName>
    </submittedName>
</protein>